<dbReference type="PROSITE" id="PS00070">
    <property type="entry name" value="ALDEHYDE_DEHYDR_CYS"/>
    <property type="match status" value="1"/>
</dbReference>
<dbReference type="Gene3D" id="3.40.605.10">
    <property type="entry name" value="Aldehyde Dehydrogenase, Chain A, domain 1"/>
    <property type="match status" value="1"/>
</dbReference>
<gene>
    <name evidence="7" type="ORF">ACFFSY_31080</name>
</gene>
<evidence type="ECO:0000256" key="1">
    <source>
        <dbReference type="ARBA" id="ARBA00009986"/>
    </source>
</evidence>
<reference evidence="7 8" key="1">
    <citation type="submission" date="2024-09" db="EMBL/GenBank/DDBJ databases">
        <authorList>
            <person name="Sun Q."/>
            <person name="Mori K."/>
        </authorList>
    </citation>
    <scope>NUCLEOTIDE SEQUENCE [LARGE SCALE GENOMIC DNA]</scope>
    <source>
        <strain evidence="7 8">TISTR 2452</strain>
    </source>
</reference>
<evidence type="ECO:0000313" key="7">
    <source>
        <dbReference type="EMBL" id="MFB9330407.1"/>
    </source>
</evidence>
<dbReference type="Proteomes" id="UP001589747">
    <property type="component" value="Unassembled WGS sequence"/>
</dbReference>
<keyword evidence="2 3" id="KW-0560">Oxidoreductase</keyword>
<keyword evidence="8" id="KW-1185">Reference proteome</keyword>
<evidence type="ECO:0000256" key="2">
    <source>
        <dbReference type="ARBA" id="ARBA00023002"/>
    </source>
</evidence>
<dbReference type="PANTHER" id="PTHR43570">
    <property type="entry name" value="ALDEHYDE DEHYDROGENASE"/>
    <property type="match status" value="1"/>
</dbReference>
<organism evidence="7 8">
    <name type="scientific">Paenibacillus aurantiacus</name>
    <dbReference type="NCBI Taxonomy" id="1936118"/>
    <lineage>
        <taxon>Bacteria</taxon>
        <taxon>Bacillati</taxon>
        <taxon>Bacillota</taxon>
        <taxon>Bacilli</taxon>
        <taxon>Bacillales</taxon>
        <taxon>Paenibacillaceae</taxon>
        <taxon>Paenibacillus</taxon>
    </lineage>
</organism>
<evidence type="ECO:0000256" key="4">
    <source>
        <dbReference type="PROSITE-ProRule" id="PRU10007"/>
    </source>
</evidence>
<dbReference type="RefSeq" id="WP_377501612.1">
    <property type="nucleotide sequence ID" value="NZ_JBHMDO010000048.1"/>
</dbReference>
<dbReference type="InterPro" id="IPR016161">
    <property type="entry name" value="Ald_DH/histidinol_DH"/>
</dbReference>
<feature type="active site" evidence="4">
    <location>
        <position position="222"/>
    </location>
</feature>
<dbReference type="InterPro" id="IPR012394">
    <property type="entry name" value="Aldehyde_DH_NAD(P)"/>
</dbReference>
<comment type="caution">
    <text evidence="7">The sequence shown here is derived from an EMBL/GenBank/DDBJ whole genome shotgun (WGS) entry which is preliminary data.</text>
</comment>
<dbReference type="EMBL" id="JBHMDO010000048">
    <property type="protein sequence ID" value="MFB9330407.1"/>
    <property type="molecule type" value="Genomic_DNA"/>
</dbReference>
<evidence type="ECO:0000256" key="3">
    <source>
        <dbReference type="PIRNR" id="PIRNR036492"/>
    </source>
</evidence>
<comment type="similarity">
    <text evidence="1 3 5">Belongs to the aldehyde dehydrogenase family.</text>
</comment>
<name>A0ABV5KYW3_9BACL</name>
<dbReference type="InterPro" id="IPR029510">
    <property type="entry name" value="Ald_DH_CS_GLU"/>
</dbReference>
<dbReference type="SUPFAM" id="SSF53720">
    <property type="entry name" value="ALDH-like"/>
    <property type="match status" value="1"/>
</dbReference>
<feature type="domain" description="Aldehyde dehydrogenase" evidence="6">
    <location>
        <begin position="20"/>
        <end position="441"/>
    </location>
</feature>
<dbReference type="InterPro" id="IPR016160">
    <property type="entry name" value="Ald_DH_CS_CYS"/>
</dbReference>
<evidence type="ECO:0000259" key="6">
    <source>
        <dbReference type="Pfam" id="PF00171"/>
    </source>
</evidence>
<dbReference type="InterPro" id="IPR016163">
    <property type="entry name" value="Ald_DH_C"/>
</dbReference>
<dbReference type="InterPro" id="IPR015590">
    <property type="entry name" value="Aldehyde_DH_dom"/>
</dbReference>
<dbReference type="Gene3D" id="3.40.309.10">
    <property type="entry name" value="Aldehyde Dehydrogenase, Chain A, domain 2"/>
    <property type="match status" value="1"/>
</dbReference>
<sequence length="469" mass="51842">MNDAANGNLPELDTEITSLLDRQKQYFAQGQTLSLAFRKEQLGRLKAVVKTYEQDILDALYADLGKAADEAFMTEIGLLYTEISEAIKRLGKWAKPKKVRTPLLFFGAKSYIMPEPYGSVLVIAPWNYPFQLAIAPVIGAIAAGNTVIVKPSELTPNVSAVLAKLFKSAFDPSYAAVVEGDAETSRALLAQSFDYIFFTGSVAVGKVVMEAAAKRLIPVTLELGGKSPCIVHRDANLKLAAKRIAYGKLMNAGQTCVAPDYVLVHEEIREEFVEALSSSIRAFYGDNPIESDRYGKIVNERHFDRLTGYLEGGGNFAHGGRFDRKRLKIEPTLIENVTWDQPVMQDEIFGPILPILTYDRIDDVINVINNRPKPLALYLFTEDSTIERDVLARVSFGGGCVNDTLMHLGTSSLPFGGVGESGMGSYHGQFSFDTFSHRKSVLKQTTRFDLAMRYPSDKSRIGLLRKAMK</sequence>
<dbReference type="PIRSF" id="PIRSF036492">
    <property type="entry name" value="ALDH"/>
    <property type="match status" value="1"/>
</dbReference>
<evidence type="ECO:0000256" key="5">
    <source>
        <dbReference type="RuleBase" id="RU003345"/>
    </source>
</evidence>
<evidence type="ECO:0000313" key="8">
    <source>
        <dbReference type="Proteomes" id="UP001589747"/>
    </source>
</evidence>
<dbReference type="Pfam" id="PF00171">
    <property type="entry name" value="Aldedh"/>
    <property type="match status" value="1"/>
</dbReference>
<accession>A0ABV5KYW3</accession>
<dbReference type="PROSITE" id="PS00687">
    <property type="entry name" value="ALDEHYDE_DEHYDR_GLU"/>
    <property type="match status" value="1"/>
</dbReference>
<dbReference type="PANTHER" id="PTHR43570:SF16">
    <property type="entry name" value="ALDEHYDE DEHYDROGENASE TYPE III, ISOFORM Q"/>
    <property type="match status" value="1"/>
</dbReference>
<protein>
    <recommendedName>
        <fullName evidence="3">Aldehyde dehydrogenase</fullName>
    </recommendedName>
</protein>
<dbReference type="CDD" id="cd07136">
    <property type="entry name" value="ALDH_YwdH-P39616"/>
    <property type="match status" value="1"/>
</dbReference>
<dbReference type="InterPro" id="IPR016162">
    <property type="entry name" value="Ald_DH_N"/>
</dbReference>
<proteinExistence type="inferred from homology"/>